<proteinExistence type="predicted"/>
<feature type="chain" id="PRO_5022788016" evidence="1">
    <location>
        <begin position="26"/>
        <end position="198"/>
    </location>
</feature>
<reference evidence="2 3" key="1">
    <citation type="submission" date="2019-08" db="EMBL/GenBank/DDBJ databases">
        <authorList>
            <person name="Liang Q."/>
        </authorList>
    </citation>
    <scope>NUCLEOTIDE SEQUENCE [LARGE SCALE GENOMIC DNA]</scope>
    <source>
        <strain evidence="2 3">V1718</strain>
    </source>
</reference>
<gene>
    <name evidence="2" type="ORF">FRD01_17845</name>
</gene>
<evidence type="ECO:0000256" key="1">
    <source>
        <dbReference type="SAM" id="SignalP"/>
    </source>
</evidence>
<evidence type="ECO:0000313" key="3">
    <source>
        <dbReference type="Proteomes" id="UP000321595"/>
    </source>
</evidence>
<dbReference type="Proteomes" id="UP000321595">
    <property type="component" value="Chromosome"/>
</dbReference>
<keyword evidence="3" id="KW-1185">Reference proteome</keyword>
<protein>
    <submittedName>
        <fullName evidence="2">Uncharacterized protein</fullName>
    </submittedName>
</protein>
<dbReference type="OrthoDB" id="5501658at2"/>
<dbReference type="KEGG" id="bbae:FRD01_17845"/>
<feature type="signal peptide" evidence="1">
    <location>
        <begin position="1"/>
        <end position="25"/>
    </location>
</feature>
<dbReference type="EMBL" id="CP042467">
    <property type="protein sequence ID" value="QED29067.1"/>
    <property type="molecule type" value="Genomic_DNA"/>
</dbReference>
<evidence type="ECO:0000313" key="2">
    <source>
        <dbReference type="EMBL" id="QED29067.1"/>
    </source>
</evidence>
<organism evidence="2 3">
    <name type="scientific">Microvenator marinus</name>
    <dbReference type="NCBI Taxonomy" id="2600177"/>
    <lineage>
        <taxon>Bacteria</taxon>
        <taxon>Deltaproteobacteria</taxon>
        <taxon>Bradymonadales</taxon>
        <taxon>Microvenatoraceae</taxon>
        <taxon>Microvenator</taxon>
    </lineage>
</organism>
<accession>A0A5B8XV71</accession>
<dbReference type="RefSeq" id="WP_146962052.1">
    <property type="nucleotide sequence ID" value="NZ_CP042467.1"/>
</dbReference>
<name>A0A5B8XV71_9DELT</name>
<keyword evidence="1" id="KW-0732">Signal</keyword>
<sequence>MMAKNLIMGAVGALTLTLALSFVNAQDSEAPSTLASDIANLQNEVDTLTGPEKIERATEIVNGMKSTLTSTNEVLERVRTEEQDILKLNCLNEKVAAIKGFVKVGEKSHEELKSAVSAGDKEAEKHHYTLVAIGGEKVGELGEQALVCAGEVLRFSEDTVVDRTIDPNIAEVDPIVIDDNEFDFDLAMERLPELTAFN</sequence>
<dbReference type="AlphaFoldDB" id="A0A5B8XV71"/>